<proteinExistence type="predicted"/>
<name>A0A1L3F9C5_BRAJP</name>
<dbReference type="EMBL" id="CP017637">
    <property type="protein sequence ID" value="APG09926.1"/>
    <property type="molecule type" value="Genomic_DNA"/>
</dbReference>
<organism evidence="2 3">
    <name type="scientific">Bradyrhizobium japonicum</name>
    <dbReference type="NCBI Taxonomy" id="375"/>
    <lineage>
        <taxon>Bacteria</taxon>
        <taxon>Pseudomonadati</taxon>
        <taxon>Pseudomonadota</taxon>
        <taxon>Alphaproteobacteria</taxon>
        <taxon>Hyphomicrobiales</taxon>
        <taxon>Nitrobacteraceae</taxon>
        <taxon>Bradyrhizobium</taxon>
    </lineage>
</organism>
<accession>A0A1L3F9C5</accession>
<reference evidence="2 3" key="1">
    <citation type="submission" date="2016-11" db="EMBL/GenBank/DDBJ databases">
        <title>Complete Genome Sequence of Bradyrhizobium sp. strain J5, an isolated from soybean nodule in Hokkaido.</title>
        <authorList>
            <person name="Kanehara K."/>
        </authorList>
    </citation>
    <scope>NUCLEOTIDE SEQUENCE [LARGE SCALE GENOMIC DNA]</scope>
    <source>
        <strain evidence="2 3">J5</strain>
    </source>
</reference>
<evidence type="ECO:0000256" key="1">
    <source>
        <dbReference type="SAM" id="MobiDB-lite"/>
    </source>
</evidence>
<feature type="region of interest" description="Disordered" evidence="1">
    <location>
        <begin position="1"/>
        <end position="22"/>
    </location>
</feature>
<evidence type="ECO:0000313" key="2">
    <source>
        <dbReference type="EMBL" id="APG09926.1"/>
    </source>
</evidence>
<sequence>MKVRPTRPKDPGPIEKLDLPDGLTYPDNGHTMLCRLVQLGMASEQPTRVGEAIMERQTDGRAQFQRVCADAMGKAVHARRDAAVATRTRRRRDEFYQRVTVEQVAFVSHPKIDQAEPAPTAWSARTAWSRSSVPTLRRIWWGKP</sequence>
<evidence type="ECO:0000313" key="3">
    <source>
        <dbReference type="Proteomes" id="UP000181962"/>
    </source>
</evidence>
<gene>
    <name evidence="2" type="ORF">BKD09_16490</name>
</gene>
<protein>
    <submittedName>
        <fullName evidence="2">Uncharacterized protein</fullName>
    </submittedName>
</protein>
<dbReference type="Proteomes" id="UP000181962">
    <property type="component" value="Chromosome"/>
</dbReference>
<dbReference type="AlphaFoldDB" id="A0A1L3F9C5"/>
<feature type="compositionally biased region" description="Basic and acidic residues" evidence="1">
    <location>
        <begin position="7"/>
        <end position="19"/>
    </location>
</feature>